<keyword evidence="3" id="KW-1035">Host cytoplasm</keyword>
<dbReference type="InterPro" id="IPR023346">
    <property type="entry name" value="Lysozyme-like_dom_sf"/>
</dbReference>
<organism evidence="6 7">
    <name type="scientific">Massilia timonae CCUG 45783</name>
    <dbReference type="NCBI Taxonomy" id="883126"/>
    <lineage>
        <taxon>Bacteria</taxon>
        <taxon>Pseudomonadati</taxon>
        <taxon>Pseudomonadota</taxon>
        <taxon>Betaproteobacteria</taxon>
        <taxon>Burkholderiales</taxon>
        <taxon>Oxalobacteraceae</taxon>
        <taxon>Telluria group</taxon>
        <taxon>Massilia</taxon>
    </lineage>
</organism>
<dbReference type="PANTHER" id="PTHR38107">
    <property type="match status" value="1"/>
</dbReference>
<evidence type="ECO:0000313" key="6">
    <source>
        <dbReference type="EMBL" id="EKU82362.1"/>
    </source>
</evidence>
<dbReference type="EMBL" id="AGZI01000027">
    <property type="protein sequence ID" value="EKU82362.1"/>
    <property type="molecule type" value="Genomic_DNA"/>
</dbReference>
<dbReference type="GO" id="GO:0009253">
    <property type="term" value="P:peptidoglycan catabolic process"/>
    <property type="evidence" value="ECO:0007669"/>
    <property type="project" value="InterPro"/>
</dbReference>
<dbReference type="GO" id="GO:0003796">
    <property type="term" value="F:lysozyme activity"/>
    <property type="evidence" value="ECO:0007669"/>
    <property type="project" value="UniProtKB-EC"/>
</dbReference>
<evidence type="ECO:0000256" key="1">
    <source>
        <dbReference type="ARBA" id="ARBA00022529"/>
    </source>
</evidence>
<evidence type="ECO:0000313" key="7">
    <source>
        <dbReference type="Proteomes" id="UP000009874"/>
    </source>
</evidence>
<sequence>MTSNKPAPVRPTAKMRMSPEGRARLRATEKAIYRYYNDMGKNKGHCTWGVGILAHKGVCTKEELEKKVSVEMVDQEFERKIAETEAIIHRNIRVELNQAQFDALCSLAYNTGATGASKTFGYVNRGDFAGAANNMSSLINVTVVEKGRKKRVIAPGLIKRRAEESAPFRNEKATTATRN</sequence>
<keyword evidence="2 4" id="KW-0081">Bacteriolytic enzyme</keyword>
<keyword evidence="7" id="KW-1185">Reference proteome</keyword>
<accession>K9DUL5</accession>
<dbReference type="GO" id="GO:0016998">
    <property type="term" value="P:cell wall macromolecule catabolic process"/>
    <property type="evidence" value="ECO:0007669"/>
    <property type="project" value="InterPro"/>
</dbReference>
<dbReference type="Pfam" id="PF00959">
    <property type="entry name" value="Phage_lysozyme"/>
    <property type="match status" value="1"/>
</dbReference>
<dbReference type="eggNOG" id="COG3772">
    <property type="taxonomic scope" value="Bacteria"/>
</dbReference>
<keyword evidence="1 4" id="KW-0929">Antimicrobial</keyword>
<proteinExistence type="inferred from homology"/>
<dbReference type="Proteomes" id="UP000009874">
    <property type="component" value="Unassembled WGS sequence"/>
</dbReference>
<keyword evidence="4" id="KW-0378">Hydrolase</keyword>
<dbReference type="InterPro" id="IPR002196">
    <property type="entry name" value="Glyco_hydro_24"/>
</dbReference>
<dbReference type="InterPro" id="IPR033907">
    <property type="entry name" value="Endolysin_autolysin"/>
</dbReference>
<dbReference type="GO" id="GO:0042742">
    <property type="term" value="P:defense response to bacterium"/>
    <property type="evidence" value="ECO:0007669"/>
    <property type="project" value="UniProtKB-KW"/>
</dbReference>
<dbReference type="RefSeq" id="WP_005666679.1">
    <property type="nucleotide sequence ID" value="NZ_JH992923.1"/>
</dbReference>
<dbReference type="Gene3D" id="1.10.530.40">
    <property type="match status" value="1"/>
</dbReference>
<evidence type="ECO:0000256" key="4">
    <source>
        <dbReference type="RuleBase" id="RU003788"/>
    </source>
</evidence>
<feature type="region of interest" description="Disordered" evidence="5">
    <location>
        <begin position="1"/>
        <end position="21"/>
    </location>
</feature>
<evidence type="ECO:0000256" key="2">
    <source>
        <dbReference type="ARBA" id="ARBA00022638"/>
    </source>
</evidence>
<reference evidence="6 7" key="1">
    <citation type="submission" date="2012-09" db="EMBL/GenBank/DDBJ databases">
        <title>The Genome Sequence of Massilia timonae CCUG 45783.</title>
        <authorList>
            <consortium name="The Broad Institute Genome Sequencing Platform"/>
            <person name="Earl A."/>
            <person name="Ward D."/>
            <person name="Feldgarden M."/>
            <person name="Gevers D."/>
            <person name="Huys G."/>
            <person name="Walker B."/>
            <person name="Young S.K."/>
            <person name="Zeng Q."/>
            <person name="Gargeya S."/>
            <person name="Fitzgerald M."/>
            <person name="Haas B."/>
            <person name="Abouelleil A."/>
            <person name="Alvarado L."/>
            <person name="Arachchi H.M."/>
            <person name="Berlin A.M."/>
            <person name="Chapman S.B."/>
            <person name="Goldberg J."/>
            <person name="Griggs A."/>
            <person name="Gujja S."/>
            <person name="Hansen M."/>
            <person name="Howarth C."/>
            <person name="Imamovic A."/>
            <person name="Larimer J."/>
            <person name="McCowen C."/>
            <person name="Montmayeur A."/>
            <person name="Murphy C."/>
            <person name="Neiman D."/>
            <person name="Pearson M."/>
            <person name="Priest M."/>
            <person name="Roberts A."/>
            <person name="Saif S."/>
            <person name="Shea T."/>
            <person name="Sisk P."/>
            <person name="Sykes S."/>
            <person name="Wortman J."/>
            <person name="Nusbaum C."/>
            <person name="Birren B."/>
        </authorList>
    </citation>
    <scope>NUCLEOTIDE SEQUENCE [LARGE SCALE GENOMIC DNA]</scope>
    <source>
        <strain evidence="6 7">CCUG 45783</strain>
    </source>
</reference>
<dbReference type="HOGENOM" id="CLU_1575553_0_0_4"/>
<keyword evidence="4" id="KW-0326">Glycosidase</keyword>
<dbReference type="GO" id="GO:0031640">
    <property type="term" value="P:killing of cells of another organism"/>
    <property type="evidence" value="ECO:0007669"/>
    <property type="project" value="UniProtKB-KW"/>
</dbReference>
<name>K9DUL5_9BURK</name>
<dbReference type="InterPro" id="IPR023347">
    <property type="entry name" value="Lysozyme_dom_sf"/>
</dbReference>
<protein>
    <recommendedName>
        <fullName evidence="4">Lysozyme</fullName>
        <ecNumber evidence="4">3.2.1.17</ecNumber>
    </recommendedName>
</protein>
<comment type="catalytic activity">
    <reaction evidence="4">
        <text>Hydrolysis of (1-&gt;4)-beta-linkages between N-acetylmuramic acid and N-acetyl-D-glucosamine residues in a peptidoglycan and between N-acetyl-D-glucosamine residues in chitodextrins.</text>
        <dbReference type="EC" id="3.2.1.17"/>
    </reaction>
</comment>
<gene>
    <name evidence="6" type="ORF">HMPREF9710_02385</name>
</gene>
<dbReference type="SUPFAM" id="SSF53955">
    <property type="entry name" value="Lysozyme-like"/>
    <property type="match status" value="1"/>
</dbReference>
<dbReference type="EC" id="3.2.1.17" evidence="4"/>
<evidence type="ECO:0000256" key="3">
    <source>
        <dbReference type="ARBA" id="ARBA00023200"/>
    </source>
</evidence>
<evidence type="ECO:0000256" key="5">
    <source>
        <dbReference type="SAM" id="MobiDB-lite"/>
    </source>
</evidence>
<dbReference type="PANTHER" id="PTHR38107:SF3">
    <property type="entry name" value="LYSOZYME RRRD-RELATED"/>
    <property type="match status" value="1"/>
</dbReference>
<comment type="similarity">
    <text evidence="4">Belongs to the glycosyl hydrolase 24 family.</text>
</comment>
<dbReference type="CDD" id="cd00737">
    <property type="entry name" value="lyz_endolysin_autolysin"/>
    <property type="match status" value="1"/>
</dbReference>
<comment type="caution">
    <text evidence="6">The sequence shown here is derived from an EMBL/GenBank/DDBJ whole genome shotgun (WGS) entry which is preliminary data.</text>
</comment>
<dbReference type="AlphaFoldDB" id="K9DUL5"/>
<dbReference type="InterPro" id="IPR051018">
    <property type="entry name" value="Bacteriophage_GH24"/>
</dbReference>